<accession>A0A0M6XPG1</accession>
<dbReference type="InterPro" id="IPR029044">
    <property type="entry name" value="Nucleotide-diphossugar_trans"/>
</dbReference>
<keyword evidence="2" id="KW-1185">Reference proteome</keyword>
<name>A0A0M6XPG1_9RHOB</name>
<dbReference type="Proteomes" id="UP000048908">
    <property type="component" value="Unassembled WGS sequence"/>
</dbReference>
<dbReference type="GO" id="GO:0016740">
    <property type="term" value="F:transferase activity"/>
    <property type="evidence" value="ECO:0007669"/>
    <property type="project" value="UniProtKB-KW"/>
</dbReference>
<keyword evidence="1" id="KW-0808">Transferase</keyword>
<dbReference type="Pfam" id="PF13704">
    <property type="entry name" value="Glyco_tranf_2_4"/>
    <property type="match status" value="1"/>
</dbReference>
<dbReference type="Gene3D" id="3.90.550.10">
    <property type="entry name" value="Spore Coat Polysaccharide Biosynthesis Protein SpsA, Chain A"/>
    <property type="match status" value="1"/>
</dbReference>
<organism evidence="1 2">
    <name type="scientific">Jannaschia rubra</name>
    <dbReference type="NCBI Taxonomy" id="282197"/>
    <lineage>
        <taxon>Bacteria</taxon>
        <taxon>Pseudomonadati</taxon>
        <taxon>Pseudomonadota</taxon>
        <taxon>Alphaproteobacteria</taxon>
        <taxon>Rhodobacterales</taxon>
        <taxon>Roseobacteraceae</taxon>
        <taxon>Jannaschia</taxon>
    </lineage>
</organism>
<sequence length="271" mass="31069">MPKSSATPNICAIVCIRNEDRYLKELVEHLEKEGIEAFFIDNGSTDGSRETIEKHIGGNVLGVRDLPHRGSFSLVDQLQAKAEVEQTLRHEWVMHVDADEIHHASSDGTRLVDVAGLSDEAGCNVVNFEEFVFLPEADHDGTDVGAHLDVLRYYYFAPVPERLLRLYRRGQGLDNRPGAGHRLRGDARIYPQPQVLRHYITLDQDHLLQKYVGRAFDPSELGQGWHHNRVGLTAEMLSLSRADHDQFEYLPARESRAFIRDRPRKRHFWSW</sequence>
<reference evidence="1 2" key="1">
    <citation type="submission" date="2015-07" db="EMBL/GenBank/DDBJ databases">
        <authorList>
            <person name="Noorani M."/>
        </authorList>
    </citation>
    <scope>NUCLEOTIDE SEQUENCE [LARGE SCALE GENOMIC DNA]</scope>
    <source>
        <strain evidence="1 2">CECT 5088</strain>
    </source>
</reference>
<dbReference type="EMBL" id="CXPG01000014">
    <property type="protein sequence ID" value="CTQ32497.1"/>
    <property type="molecule type" value="Genomic_DNA"/>
</dbReference>
<dbReference type="SUPFAM" id="SSF53448">
    <property type="entry name" value="Nucleotide-diphospho-sugar transferases"/>
    <property type="match status" value="1"/>
</dbReference>
<dbReference type="RefSeq" id="WP_074962386.1">
    <property type="nucleotide sequence ID" value="NZ_CXPG01000014.1"/>
</dbReference>
<evidence type="ECO:0000313" key="1">
    <source>
        <dbReference type="EMBL" id="CTQ32497.1"/>
    </source>
</evidence>
<gene>
    <name evidence="1" type="ORF">JAN5088_01268</name>
</gene>
<dbReference type="OrthoDB" id="9815923at2"/>
<proteinExistence type="predicted"/>
<dbReference type="AlphaFoldDB" id="A0A0M6XPG1"/>
<protein>
    <submittedName>
        <fullName evidence="1">Glycosyl transferase family 2</fullName>
    </submittedName>
</protein>
<evidence type="ECO:0000313" key="2">
    <source>
        <dbReference type="Proteomes" id="UP000048908"/>
    </source>
</evidence>